<dbReference type="GO" id="GO:0046872">
    <property type="term" value="F:metal ion binding"/>
    <property type="evidence" value="ECO:0007669"/>
    <property type="project" value="InterPro"/>
</dbReference>
<evidence type="ECO:0000259" key="1">
    <source>
        <dbReference type="Pfam" id="PF07398"/>
    </source>
</evidence>
<comment type="caution">
    <text evidence="3">The sequence shown here is derived from an EMBL/GenBank/DDBJ whole genome shotgun (WGS) entry which is preliminary data.</text>
</comment>
<dbReference type="SUPFAM" id="SSF109854">
    <property type="entry name" value="DinB/YfiT-like putative metalloenzymes"/>
    <property type="match status" value="1"/>
</dbReference>
<gene>
    <name evidence="3" type="ORF">Airi01_050380</name>
</gene>
<accession>A0A9W6RIR6</accession>
<sequence>MGETAWRANIDGFEQAARSMVALADELTAADWDRPTECPGWSVKDQYSHILGIERWLLGDADDGETRTSANTELDVEARRADPPGEILGDLRDVIERRVAVLRSGAVDLTEVVTTPFGPAMAYGDFMRHRAFDVWMHEQDVRRATGRPGNLDGPGADCSRLVLEGSLPYVVGKRAAAAPGQTVVVETPEHRWRVVVGDDRRARFHDGPDGDAEPTVRLRMAWETFVRLGGGRVTGDAADVEVGGDPELARRVLAGMAVTP</sequence>
<evidence type="ECO:0008006" key="5">
    <source>
        <dbReference type="Google" id="ProtNLM"/>
    </source>
</evidence>
<dbReference type="EMBL" id="BSTJ01000006">
    <property type="protein sequence ID" value="GLY76771.1"/>
    <property type="molecule type" value="Genomic_DNA"/>
</dbReference>
<dbReference type="InterPro" id="IPR024344">
    <property type="entry name" value="MDMPI_metal-binding"/>
</dbReference>
<organism evidence="3 4">
    <name type="scientific">Actinoallomurus iriomotensis</name>
    <dbReference type="NCBI Taxonomy" id="478107"/>
    <lineage>
        <taxon>Bacteria</taxon>
        <taxon>Bacillati</taxon>
        <taxon>Actinomycetota</taxon>
        <taxon>Actinomycetes</taxon>
        <taxon>Streptosporangiales</taxon>
        <taxon>Thermomonosporaceae</taxon>
        <taxon>Actinoallomurus</taxon>
    </lineage>
</organism>
<dbReference type="RefSeq" id="WP_285625429.1">
    <property type="nucleotide sequence ID" value="NZ_BSTJ01000006.1"/>
</dbReference>
<evidence type="ECO:0000313" key="4">
    <source>
        <dbReference type="Proteomes" id="UP001165135"/>
    </source>
</evidence>
<feature type="domain" description="Mycothiol-dependent maleylpyruvate isomerase metal-binding" evidence="2">
    <location>
        <begin position="14"/>
        <end position="142"/>
    </location>
</feature>
<dbReference type="Gene3D" id="1.20.120.450">
    <property type="entry name" value="dinb family like domain"/>
    <property type="match status" value="1"/>
</dbReference>
<dbReference type="InterPro" id="IPR010872">
    <property type="entry name" value="MDMPI_C-term_domain"/>
</dbReference>
<dbReference type="InterPro" id="IPR034660">
    <property type="entry name" value="DinB/YfiT-like"/>
</dbReference>
<evidence type="ECO:0000313" key="3">
    <source>
        <dbReference type="EMBL" id="GLY76771.1"/>
    </source>
</evidence>
<dbReference type="Pfam" id="PF07398">
    <property type="entry name" value="MDMPI_C"/>
    <property type="match status" value="1"/>
</dbReference>
<name>A0A9W6RIR6_9ACTN</name>
<protein>
    <recommendedName>
        <fullName evidence="5">Mycothiol-dependent maleylpyruvate isomerase metal-binding domain-containing protein</fullName>
    </recommendedName>
</protein>
<proteinExistence type="predicted"/>
<dbReference type="Proteomes" id="UP001165135">
    <property type="component" value="Unassembled WGS sequence"/>
</dbReference>
<reference evidence="3" key="1">
    <citation type="submission" date="2023-03" db="EMBL/GenBank/DDBJ databases">
        <title>Actinoallomurus iriomotensis NBRC 103681.</title>
        <authorList>
            <person name="Ichikawa N."/>
            <person name="Sato H."/>
            <person name="Tonouchi N."/>
        </authorList>
    </citation>
    <scope>NUCLEOTIDE SEQUENCE</scope>
    <source>
        <strain evidence="3">NBRC 103681</strain>
    </source>
</reference>
<dbReference type="Pfam" id="PF11716">
    <property type="entry name" value="MDMPI_N"/>
    <property type="match status" value="1"/>
</dbReference>
<feature type="domain" description="MDMPI C-terminal" evidence="1">
    <location>
        <begin position="162"/>
        <end position="250"/>
    </location>
</feature>
<dbReference type="InterPro" id="IPR017517">
    <property type="entry name" value="Maleyloyr_isom"/>
</dbReference>
<evidence type="ECO:0000259" key="2">
    <source>
        <dbReference type="Pfam" id="PF11716"/>
    </source>
</evidence>
<dbReference type="AlphaFoldDB" id="A0A9W6RIR6"/>
<dbReference type="NCBIfam" id="TIGR03083">
    <property type="entry name" value="maleylpyruvate isomerase family mycothiol-dependent enzyme"/>
    <property type="match status" value="1"/>
</dbReference>